<dbReference type="SUPFAM" id="SSF55729">
    <property type="entry name" value="Acyl-CoA N-acyltransferases (Nat)"/>
    <property type="match status" value="1"/>
</dbReference>
<sequence length="202" mass="22780">MNHLGTITIETPRLLLRRFVKEDAAAAFQNWTSDEKVTEFLTWPAHESQAVTESILQDWIDSYRRPDFYQWAIVLKEEGDEPIGTISVIGVREALNLLQIGYCIGSRWWNRGITSEAFSGILPYLFQEVGANRVESWHDPENPGSGRVMAKCGLRREGVLRQADLSNRGIVDAVVYSTLAEEFQAACLPFQSRKVCSGDGKE</sequence>
<evidence type="ECO:0000313" key="3">
    <source>
        <dbReference type="Proteomes" id="UP001524473"/>
    </source>
</evidence>
<gene>
    <name evidence="2" type="ORF">NE695_06905</name>
</gene>
<dbReference type="Proteomes" id="UP001524473">
    <property type="component" value="Unassembled WGS sequence"/>
</dbReference>
<accession>A0ABT1RY74</accession>
<organism evidence="2 3">
    <name type="scientific">Neglectibacter timonensis</name>
    <dbReference type="NCBI Taxonomy" id="1776382"/>
    <lineage>
        <taxon>Bacteria</taxon>
        <taxon>Bacillati</taxon>
        <taxon>Bacillota</taxon>
        <taxon>Clostridia</taxon>
        <taxon>Eubacteriales</taxon>
        <taxon>Oscillospiraceae</taxon>
        <taxon>Neglectibacter</taxon>
    </lineage>
</organism>
<dbReference type="InterPro" id="IPR000182">
    <property type="entry name" value="GNAT_dom"/>
</dbReference>
<dbReference type="Pfam" id="PF13302">
    <property type="entry name" value="Acetyltransf_3"/>
    <property type="match status" value="1"/>
</dbReference>
<protein>
    <submittedName>
        <fullName evidence="2">GNAT family N-acetyltransferase</fullName>
    </submittedName>
</protein>
<dbReference type="EMBL" id="JANFZH010000012">
    <property type="protein sequence ID" value="MCQ4839639.1"/>
    <property type="molecule type" value="Genomic_DNA"/>
</dbReference>
<reference evidence="2 3" key="1">
    <citation type="submission" date="2022-06" db="EMBL/GenBank/DDBJ databases">
        <title>Isolation of gut microbiota from human fecal samples.</title>
        <authorList>
            <person name="Pamer E.G."/>
            <person name="Barat B."/>
            <person name="Waligurski E."/>
            <person name="Medina S."/>
            <person name="Paddock L."/>
            <person name="Mostad J."/>
        </authorList>
    </citation>
    <scope>NUCLEOTIDE SEQUENCE [LARGE SCALE GENOMIC DNA]</scope>
    <source>
        <strain evidence="2 3">DFI.9.73</strain>
    </source>
</reference>
<evidence type="ECO:0000259" key="1">
    <source>
        <dbReference type="PROSITE" id="PS51186"/>
    </source>
</evidence>
<dbReference type="PROSITE" id="PS51186">
    <property type="entry name" value="GNAT"/>
    <property type="match status" value="1"/>
</dbReference>
<name>A0ABT1RY74_9FIRM</name>
<proteinExistence type="predicted"/>
<keyword evidence="3" id="KW-1185">Reference proteome</keyword>
<dbReference type="PANTHER" id="PTHR43792:SF1">
    <property type="entry name" value="N-ACETYLTRANSFERASE DOMAIN-CONTAINING PROTEIN"/>
    <property type="match status" value="1"/>
</dbReference>
<comment type="caution">
    <text evidence="2">The sequence shown here is derived from an EMBL/GenBank/DDBJ whole genome shotgun (WGS) entry which is preliminary data.</text>
</comment>
<dbReference type="PANTHER" id="PTHR43792">
    <property type="entry name" value="GNAT FAMILY, PUTATIVE (AFU_ORTHOLOGUE AFUA_3G00765)-RELATED-RELATED"/>
    <property type="match status" value="1"/>
</dbReference>
<dbReference type="InterPro" id="IPR051531">
    <property type="entry name" value="N-acetyltransferase"/>
</dbReference>
<dbReference type="InterPro" id="IPR016181">
    <property type="entry name" value="Acyl_CoA_acyltransferase"/>
</dbReference>
<dbReference type="Gene3D" id="3.40.630.30">
    <property type="match status" value="1"/>
</dbReference>
<dbReference type="RefSeq" id="WP_256191731.1">
    <property type="nucleotide sequence ID" value="NZ_DBFOTE010000020.1"/>
</dbReference>
<evidence type="ECO:0000313" key="2">
    <source>
        <dbReference type="EMBL" id="MCQ4839639.1"/>
    </source>
</evidence>
<feature type="domain" description="N-acetyltransferase" evidence="1">
    <location>
        <begin position="26"/>
        <end position="181"/>
    </location>
</feature>